<sequence length="50" mass="5737">MAKLTVKEIHHIKLLLEESTLTERHIGEMFGVSHDVISKIKQGKNRGRVK</sequence>
<evidence type="ECO:0008006" key="2">
    <source>
        <dbReference type="Google" id="ProtNLM"/>
    </source>
</evidence>
<dbReference type="InterPro" id="IPR010982">
    <property type="entry name" value="Lambda_DNA-bd_dom_sf"/>
</dbReference>
<reference evidence="1" key="1">
    <citation type="journal article" date="2015" name="Nature">
        <title>Complex archaea that bridge the gap between prokaryotes and eukaryotes.</title>
        <authorList>
            <person name="Spang A."/>
            <person name="Saw J.H."/>
            <person name="Jorgensen S.L."/>
            <person name="Zaremba-Niedzwiedzka K."/>
            <person name="Martijn J."/>
            <person name="Lind A.E."/>
            <person name="van Eijk R."/>
            <person name="Schleper C."/>
            <person name="Guy L."/>
            <person name="Ettema T.J."/>
        </authorList>
    </citation>
    <scope>NUCLEOTIDE SEQUENCE</scope>
</reference>
<evidence type="ECO:0000313" key="1">
    <source>
        <dbReference type="EMBL" id="KKN66562.1"/>
    </source>
</evidence>
<gene>
    <name evidence="1" type="ORF">LCGC14_0470310</name>
</gene>
<dbReference type="EMBL" id="LAZR01000497">
    <property type="protein sequence ID" value="KKN66562.1"/>
    <property type="molecule type" value="Genomic_DNA"/>
</dbReference>
<dbReference type="GO" id="GO:0003677">
    <property type="term" value="F:DNA binding"/>
    <property type="evidence" value="ECO:0007669"/>
    <property type="project" value="InterPro"/>
</dbReference>
<name>A0A0F9SV95_9ZZZZ</name>
<organism evidence="1">
    <name type="scientific">marine sediment metagenome</name>
    <dbReference type="NCBI Taxonomy" id="412755"/>
    <lineage>
        <taxon>unclassified sequences</taxon>
        <taxon>metagenomes</taxon>
        <taxon>ecological metagenomes</taxon>
    </lineage>
</organism>
<comment type="caution">
    <text evidence="1">The sequence shown here is derived from an EMBL/GenBank/DDBJ whole genome shotgun (WGS) entry which is preliminary data.</text>
</comment>
<dbReference type="AlphaFoldDB" id="A0A0F9SV95"/>
<proteinExistence type="predicted"/>
<accession>A0A0F9SV95</accession>
<dbReference type="SUPFAM" id="SSF47413">
    <property type="entry name" value="lambda repressor-like DNA-binding domains"/>
    <property type="match status" value="1"/>
</dbReference>
<protein>
    <recommendedName>
        <fullName evidence="2">RNA polymerase sigma-70 region 4 domain-containing protein</fullName>
    </recommendedName>
</protein>